<evidence type="ECO:0000313" key="2">
    <source>
        <dbReference type="EMBL" id="SFF61675.1"/>
    </source>
</evidence>
<dbReference type="SMART" id="SM00347">
    <property type="entry name" value="HTH_MARR"/>
    <property type="match status" value="1"/>
</dbReference>
<accession>A0A1I2K390</accession>
<reference evidence="2 3" key="1">
    <citation type="submission" date="2016-10" db="EMBL/GenBank/DDBJ databases">
        <authorList>
            <person name="de Groot N.N."/>
        </authorList>
    </citation>
    <scope>NUCLEOTIDE SEQUENCE [LARGE SCALE GENOMIC DNA]</scope>
    <source>
        <strain evidence="2 3">OK461</strain>
    </source>
</reference>
<protein>
    <submittedName>
        <fullName evidence="2">DNA-binding transcriptional regulator, MarR family</fullName>
    </submittedName>
</protein>
<dbReference type="SUPFAM" id="SSF46785">
    <property type="entry name" value="Winged helix' DNA-binding domain"/>
    <property type="match status" value="1"/>
</dbReference>
<feature type="domain" description="HTH marR-type" evidence="1">
    <location>
        <begin position="15"/>
        <end position="151"/>
    </location>
</feature>
<dbReference type="Pfam" id="PF12802">
    <property type="entry name" value="MarR_2"/>
    <property type="match status" value="1"/>
</dbReference>
<dbReference type="GO" id="GO:0003677">
    <property type="term" value="F:DNA binding"/>
    <property type="evidence" value="ECO:0007669"/>
    <property type="project" value="UniProtKB-KW"/>
</dbReference>
<name>A0A1I2K390_9ACTN</name>
<keyword evidence="2" id="KW-0238">DNA-binding</keyword>
<dbReference type="PANTHER" id="PTHR33164:SF99">
    <property type="entry name" value="MARR FAMILY REGULATORY PROTEIN"/>
    <property type="match status" value="1"/>
</dbReference>
<dbReference type="InterPro" id="IPR036388">
    <property type="entry name" value="WH-like_DNA-bd_sf"/>
</dbReference>
<dbReference type="GO" id="GO:0006950">
    <property type="term" value="P:response to stress"/>
    <property type="evidence" value="ECO:0007669"/>
    <property type="project" value="TreeGrafter"/>
</dbReference>
<organism evidence="2 3">
    <name type="scientific">Streptomyces mirabilis</name>
    <dbReference type="NCBI Taxonomy" id="68239"/>
    <lineage>
        <taxon>Bacteria</taxon>
        <taxon>Bacillati</taxon>
        <taxon>Actinomycetota</taxon>
        <taxon>Actinomycetes</taxon>
        <taxon>Kitasatosporales</taxon>
        <taxon>Streptomycetaceae</taxon>
        <taxon>Streptomyces</taxon>
    </lineage>
</organism>
<dbReference type="PROSITE" id="PS50995">
    <property type="entry name" value="HTH_MARR_2"/>
    <property type="match status" value="1"/>
</dbReference>
<dbReference type="RefSeq" id="WP_075029533.1">
    <property type="nucleotide sequence ID" value="NZ_FONR01000009.1"/>
</dbReference>
<dbReference type="GO" id="GO:0003700">
    <property type="term" value="F:DNA-binding transcription factor activity"/>
    <property type="evidence" value="ECO:0007669"/>
    <property type="project" value="InterPro"/>
</dbReference>
<dbReference type="InterPro" id="IPR000835">
    <property type="entry name" value="HTH_MarR-typ"/>
</dbReference>
<dbReference type="InterPro" id="IPR036390">
    <property type="entry name" value="WH_DNA-bd_sf"/>
</dbReference>
<dbReference type="PRINTS" id="PR00598">
    <property type="entry name" value="HTHMARR"/>
</dbReference>
<dbReference type="EMBL" id="FONR01000009">
    <property type="protein sequence ID" value="SFF61675.1"/>
    <property type="molecule type" value="Genomic_DNA"/>
</dbReference>
<dbReference type="InterPro" id="IPR039422">
    <property type="entry name" value="MarR/SlyA-like"/>
</dbReference>
<gene>
    <name evidence="2" type="ORF">SAMN02787118_109303</name>
</gene>
<sequence length="153" mass="16967">MPYDEQPLRPLDQTEEALVRALAHVMMALPRLVDADMVGDGGLPLSEYTPLMFLSEAPHRRMRMSELATACNLSLSGMTRVVNRLEKQGFVQRAKCQEDLRGWNAVLTDDGLARLQEAWPAHLASIRRHVLDNLAGHDLAALTAALERVATTP</sequence>
<evidence type="ECO:0000259" key="1">
    <source>
        <dbReference type="PROSITE" id="PS50995"/>
    </source>
</evidence>
<proteinExistence type="predicted"/>
<dbReference type="PANTHER" id="PTHR33164">
    <property type="entry name" value="TRANSCRIPTIONAL REGULATOR, MARR FAMILY"/>
    <property type="match status" value="1"/>
</dbReference>
<dbReference type="OrthoDB" id="5432081at2"/>
<evidence type="ECO:0000313" key="3">
    <source>
        <dbReference type="Proteomes" id="UP000181942"/>
    </source>
</evidence>
<dbReference type="Proteomes" id="UP000181942">
    <property type="component" value="Unassembled WGS sequence"/>
</dbReference>
<dbReference type="AlphaFoldDB" id="A0A1I2K390"/>
<dbReference type="Gene3D" id="1.10.10.10">
    <property type="entry name" value="Winged helix-like DNA-binding domain superfamily/Winged helix DNA-binding domain"/>
    <property type="match status" value="1"/>
</dbReference>